<feature type="region of interest" description="Disordered" evidence="3">
    <location>
        <begin position="497"/>
        <end position="614"/>
    </location>
</feature>
<dbReference type="PANTHER" id="PTHR12818:SF0">
    <property type="entry name" value="TRNA (ADENINE(37)-N6)-METHYLTRANSFERASE"/>
    <property type="match status" value="1"/>
</dbReference>
<name>A0A0W8AZ41_PHYNI</name>
<dbReference type="PANTHER" id="PTHR12818">
    <property type="entry name" value="TRNA (ADENINE(37)-N6)-METHYLTRANSFERASE"/>
    <property type="match status" value="1"/>
</dbReference>
<dbReference type="InterPro" id="IPR023370">
    <property type="entry name" value="TrmO-like_N"/>
</dbReference>
<dbReference type="InterPro" id="IPR036414">
    <property type="entry name" value="YaeB_N_sf"/>
</dbReference>
<dbReference type="EMBL" id="LNFO01006116">
    <property type="protein sequence ID" value="KUF64909.1"/>
    <property type="molecule type" value="Genomic_DNA"/>
</dbReference>
<evidence type="ECO:0000259" key="5">
    <source>
        <dbReference type="PROSITE" id="PS51668"/>
    </source>
</evidence>
<proteinExistence type="inferred from homology"/>
<dbReference type="SUPFAM" id="SSF54160">
    <property type="entry name" value="Chromo domain-like"/>
    <property type="match status" value="1"/>
</dbReference>
<keyword evidence="1" id="KW-0949">S-adenosyl-L-methionine</keyword>
<dbReference type="InterPro" id="IPR040372">
    <property type="entry name" value="YaeB-like"/>
</dbReference>
<keyword evidence="4" id="KW-0732">Signal</keyword>
<accession>A0A0W8AZ41</accession>
<sequence>MTLPFGLRLETLALTLQTTALLWLWWKQSQLESGDFQKIKKLECDATRKEKARVDERRGRVAAEKRSISPDTLVGLEDFSHVWIVFVFHQNTNGKNTRAHEGLRSDSHRHTFRVCINAKISPPVLKERVGIFCTRSPHRPNPIGITLAKIERVDMRKRTVYLSGVDLLDETPVLDIKPYIAAYDSLPDALAANWVSTPQPPIKIEWESSDLIPTIHKLSTNSIHYRGAPGRFVAAIEEVLQVDVRSKYQTRRWTSPDYVNYQIIDNVRVQYRFALLPRPSPPVDGELNIDTASIQISAVEEIWHFPASRRVTRSKFVMAASLPPVTSSTPATPSGSNPDVESNPTMTPSTGAPAATSPAKSGSLPAPEGGSMETPTVEAPVEKATSSKSKRRRDRRSKPKPKPKKKHTAQCVGYYVDALDKKMLWGEARIIQCNLTTQKIKVHFVGWSKNYDLWTDAMSITAHGRYAPRMKDETVKSWDGDMHLFEDMLGTIEEATFTPIPVPDNEPKATSSRSSAKKKTSDKKNISSEKRTANVKASSAPQPKRSHAIRKTTADDEGKASSKSVSIAKVAESTGIGRSSKRQRREVQQPATSSAPTRAKARPSKKKRALSPDQLPMFRDLELDDGTVLDFSVQRKEARAERDAMQSFLANCALIWKKQLALPVK</sequence>
<dbReference type="CDD" id="cd09281">
    <property type="entry name" value="UPF0066"/>
    <property type="match status" value="1"/>
</dbReference>
<dbReference type="Gene3D" id="2.30.30.140">
    <property type="match status" value="1"/>
</dbReference>
<feature type="compositionally biased region" description="Basic and acidic residues" evidence="3">
    <location>
        <begin position="522"/>
        <end position="532"/>
    </location>
</feature>
<evidence type="ECO:0000256" key="3">
    <source>
        <dbReference type="SAM" id="MobiDB-lite"/>
    </source>
</evidence>
<dbReference type="AlphaFoldDB" id="A0A0W8AZ41"/>
<comment type="similarity">
    <text evidence="2">Belongs to the tRNA methyltransferase O family.</text>
</comment>
<reference evidence="6 7" key="1">
    <citation type="submission" date="2015-11" db="EMBL/GenBank/DDBJ databases">
        <title>Genomes and virulence difference between two physiological races of Phytophthora nicotianae.</title>
        <authorList>
            <person name="Liu H."/>
            <person name="Ma X."/>
            <person name="Yu H."/>
            <person name="Fang D."/>
            <person name="Li Y."/>
            <person name="Wang X."/>
            <person name="Wang W."/>
            <person name="Dong Y."/>
            <person name="Xiao B."/>
        </authorList>
    </citation>
    <scope>NUCLEOTIDE SEQUENCE [LARGE SCALE GENOMIC DNA]</scope>
    <source>
        <strain evidence="7">race 0</strain>
    </source>
</reference>
<feature type="compositionally biased region" description="Low complexity" evidence="3">
    <location>
        <begin position="561"/>
        <end position="573"/>
    </location>
</feature>
<dbReference type="InterPro" id="IPR036413">
    <property type="entry name" value="YaeB-like_sf"/>
</dbReference>
<dbReference type="InterPro" id="IPR016197">
    <property type="entry name" value="Chromo-like_dom_sf"/>
</dbReference>
<evidence type="ECO:0000313" key="6">
    <source>
        <dbReference type="EMBL" id="KUF64909.1"/>
    </source>
</evidence>
<dbReference type="Proteomes" id="UP000052943">
    <property type="component" value="Unassembled WGS sequence"/>
</dbReference>
<feature type="compositionally biased region" description="Basic residues" evidence="3">
    <location>
        <begin position="388"/>
        <end position="408"/>
    </location>
</feature>
<feature type="chain" id="PRO_5006939703" evidence="4">
    <location>
        <begin position="34"/>
        <end position="665"/>
    </location>
</feature>
<gene>
    <name evidence="6" type="ORF">AM587_10017699</name>
</gene>
<dbReference type="OrthoDB" id="4882at2759"/>
<protein>
    <submittedName>
        <fullName evidence="6">Nef-associated protein 1</fullName>
    </submittedName>
</protein>
<dbReference type="Gene3D" id="2.40.30.70">
    <property type="entry name" value="YaeB-like"/>
    <property type="match status" value="1"/>
</dbReference>
<feature type="compositionally biased region" description="Low complexity" evidence="3">
    <location>
        <begin position="323"/>
        <end position="363"/>
    </location>
</feature>
<feature type="domain" description="TsaA-like" evidence="5">
    <location>
        <begin position="36"/>
        <end position="188"/>
    </location>
</feature>
<evidence type="ECO:0000256" key="4">
    <source>
        <dbReference type="SAM" id="SignalP"/>
    </source>
</evidence>
<feature type="compositionally biased region" description="Basic residues" evidence="3">
    <location>
        <begin position="599"/>
        <end position="609"/>
    </location>
</feature>
<feature type="region of interest" description="Disordered" evidence="3">
    <location>
        <begin position="323"/>
        <end position="408"/>
    </location>
</feature>
<dbReference type="PROSITE" id="PS51668">
    <property type="entry name" value="TSAA_2"/>
    <property type="match status" value="1"/>
</dbReference>
<evidence type="ECO:0000256" key="1">
    <source>
        <dbReference type="ARBA" id="ARBA00022691"/>
    </source>
</evidence>
<dbReference type="Pfam" id="PF01980">
    <property type="entry name" value="TrmO_N"/>
    <property type="match status" value="1"/>
</dbReference>
<comment type="caution">
    <text evidence="6">The sequence shown here is derived from an EMBL/GenBank/DDBJ whole genome shotgun (WGS) entry which is preliminary data.</text>
</comment>
<evidence type="ECO:0000313" key="7">
    <source>
        <dbReference type="Proteomes" id="UP000052943"/>
    </source>
</evidence>
<dbReference type="SUPFAM" id="SSF118196">
    <property type="entry name" value="YaeB-like"/>
    <property type="match status" value="1"/>
</dbReference>
<feature type="signal peptide" evidence="4">
    <location>
        <begin position="1"/>
        <end position="33"/>
    </location>
</feature>
<dbReference type="CDD" id="cd20104">
    <property type="entry name" value="MBT_PHF20L1-like"/>
    <property type="match status" value="1"/>
</dbReference>
<evidence type="ECO:0000256" key="2">
    <source>
        <dbReference type="ARBA" id="ARBA00033753"/>
    </source>
</evidence>
<organism evidence="6 7">
    <name type="scientific">Phytophthora nicotianae</name>
    <name type="common">Potato buckeye rot agent</name>
    <name type="synonym">Phytophthora parasitica</name>
    <dbReference type="NCBI Taxonomy" id="4792"/>
    <lineage>
        <taxon>Eukaryota</taxon>
        <taxon>Sar</taxon>
        <taxon>Stramenopiles</taxon>
        <taxon>Oomycota</taxon>
        <taxon>Peronosporomycetes</taxon>
        <taxon>Peronosporales</taxon>
        <taxon>Peronosporaceae</taxon>
        <taxon>Phytophthora</taxon>
    </lineage>
</organism>